<dbReference type="RefSeq" id="WP_149306363.1">
    <property type="nucleotide sequence ID" value="NZ_SRSD01000002.1"/>
</dbReference>
<sequence length="94" mass="9980">MKCIATLAGIILLAASSAFAGAPRTYQVTGPVLEVKDDTVVVQKGKEKWEIAKDKDTKTTGDLKVGSKVTVTYTMKAATIDVKSDAKGAKKKSY</sequence>
<keyword evidence="3" id="KW-1185">Reference proteome</keyword>
<proteinExistence type="predicted"/>
<feature type="signal peptide" evidence="1">
    <location>
        <begin position="1"/>
        <end position="20"/>
    </location>
</feature>
<name>A0A5A9XM87_9BACT</name>
<reference evidence="2 3" key="1">
    <citation type="submission" date="2019-04" db="EMBL/GenBank/DDBJ databases">
        <title>Geobacter ruber sp. nov., ferric-reducing bacteria isolated from paddy soil.</title>
        <authorList>
            <person name="Xu Z."/>
            <person name="Masuda Y."/>
            <person name="Itoh H."/>
            <person name="Senoo K."/>
        </authorList>
    </citation>
    <scope>NUCLEOTIDE SEQUENCE [LARGE SCALE GENOMIC DNA]</scope>
    <source>
        <strain evidence="2 3">Red88</strain>
    </source>
</reference>
<feature type="chain" id="PRO_5022897071" description="DUF5666 domain-containing protein" evidence="1">
    <location>
        <begin position="21"/>
        <end position="94"/>
    </location>
</feature>
<dbReference type="OrthoDB" id="7067110at2"/>
<gene>
    <name evidence="2" type="ORF">ET418_04420</name>
</gene>
<protein>
    <recommendedName>
        <fullName evidence="4">DUF5666 domain-containing protein</fullName>
    </recommendedName>
</protein>
<evidence type="ECO:0000256" key="1">
    <source>
        <dbReference type="SAM" id="SignalP"/>
    </source>
</evidence>
<evidence type="ECO:0008006" key="4">
    <source>
        <dbReference type="Google" id="ProtNLM"/>
    </source>
</evidence>
<organism evidence="2 3">
    <name type="scientific">Oryzomonas rubra</name>
    <dbReference type="NCBI Taxonomy" id="2509454"/>
    <lineage>
        <taxon>Bacteria</taxon>
        <taxon>Pseudomonadati</taxon>
        <taxon>Thermodesulfobacteriota</taxon>
        <taxon>Desulfuromonadia</taxon>
        <taxon>Geobacterales</taxon>
        <taxon>Geobacteraceae</taxon>
        <taxon>Oryzomonas</taxon>
    </lineage>
</organism>
<comment type="caution">
    <text evidence="2">The sequence shown here is derived from an EMBL/GenBank/DDBJ whole genome shotgun (WGS) entry which is preliminary data.</text>
</comment>
<keyword evidence="1" id="KW-0732">Signal</keyword>
<evidence type="ECO:0000313" key="2">
    <source>
        <dbReference type="EMBL" id="KAA0894206.1"/>
    </source>
</evidence>
<accession>A0A5A9XM87</accession>
<evidence type="ECO:0000313" key="3">
    <source>
        <dbReference type="Proteomes" id="UP000324298"/>
    </source>
</evidence>
<dbReference type="AlphaFoldDB" id="A0A5A9XM87"/>
<dbReference type="EMBL" id="SRSD01000002">
    <property type="protein sequence ID" value="KAA0894206.1"/>
    <property type="molecule type" value="Genomic_DNA"/>
</dbReference>
<dbReference type="Proteomes" id="UP000324298">
    <property type="component" value="Unassembled WGS sequence"/>
</dbReference>